<accession>A0A075A9H6</accession>
<dbReference type="GeneID" id="20315805"/>
<proteinExistence type="predicted"/>
<dbReference type="KEGG" id="ovi:T265_01617"/>
<feature type="region of interest" description="Disordered" evidence="1">
    <location>
        <begin position="1"/>
        <end position="27"/>
    </location>
</feature>
<sequence>MMVLMSPLNGMHKARDGTHREATEKPHVGIAASEEDVTISVKGKTFVLMTTWLMWIWYKKLMVGITVLHERLSVQSLYNEKEYNAPSMITGVAPITKEE</sequence>
<dbReference type="EMBL" id="KL596635">
    <property type="protein sequence ID" value="KER32395.1"/>
    <property type="molecule type" value="Genomic_DNA"/>
</dbReference>
<gene>
    <name evidence="2" type="ORF">T265_01617</name>
</gene>
<evidence type="ECO:0000313" key="3">
    <source>
        <dbReference type="Proteomes" id="UP000054324"/>
    </source>
</evidence>
<dbReference type="CTD" id="20315805"/>
<protein>
    <submittedName>
        <fullName evidence="2">Uncharacterized protein</fullName>
    </submittedName>
</protein>
<dbReference type="Proteomes" id="UP000054324">
    <property type="component" value="Unassembled WGS sequence"/>
</dbReference>
<evidence type="ECO:0000313" key="2">
    <source>
        <dbReference type="EMBL" id="KER32395.1"/>
    </source>
</evidence>
<name>A0A075A9H6_OPIVI</name>
<organism evidence="2 3">
    <name type="scientific">Opisthorchis viverrini</name>
    <name type="common">Southeast Asian liver fluke</name>
    <dbReference type="NCBI Taxonomy" id="6198"/>
    <lineage>
        <taxon>Eukaryota</taxon>
        <taxon>Metazoa</taxon>
        <taxon>Spiralia</taxon>
        <taxon>Lophotrochozoa</taxon>
        <taxon>Platyhelminthes</taxon>
        <taxon>Trematoda</taxon>
        <taxon>Digenea</taxon>
        <taxon>Opisthorchiida</taxon>
        <taxon>Opisthorchiata</taxon>
        <taxon>Opisthorchiidae</taxon>
        <taxon>Opisthorchis</taxon>
    </lineage>
</organism>
<reference evidence="2 3" key="1">
    <citation type="submission" date="2013-11" db="EMBL/GenBank/DDBJ databases">
        <title>Opisthorchis viverrini - life in the bile duct.</title>
        <authorList>
            <person name="Young N.D."/>
            <person name="Nagarajan N."/>
            <person name="Lin S.J."/>
            <person name="Korhonen P.K."/>
            <person name="Jex A.R."/>
            <person name="Hall R.S."/>
            <person name="Safavi-Hemami H."/>
            <person name="Kaewkong W."/>
            <person name="Bertrand D."/>
            <person name="Gao S."/>
            <person name="Seet Q."/>
            <person name="Wongkham S."/>
            <person name="Teh B.T."/>
            <person name="Wongkham C."/>
            <person name="Intapan P.M."/>
            <person name="Maleewong W."/>
            <person name="Yang X."/>
            <person name="Hu M."/>
            <person name="Wang Z."/>
            <person name="Hofmann A."/>
            <person name="Sternberg P.W."/>
            <person name="Tan P."/>
            <person name="Wang J."/>
            <person name="Gasser R.B."/>
        </authorList>
    </citation>
    <scope>NUCLEOTIDE SEQUENCE [LARGE SCALE GENOMIC DNA]</scope>
</reference>
<keyword evidence="3" id="KW-1185">Reference proteome</keyword>
<feature type="compositionally biased region" description="Basic and acidic residues" evidence="1">
    <location>
        <begin position="13"/>
        <end position="27"/>
    </location>
</feature>
<evidence type="ECO:0000256" key="1">
    <source>
        <dbReference type="SAM" id="MobiDB-lite"/>
    </source>
</evidence>
<dbReference type="RefSeq" id="XP_009163940.1">
    <property type="nucleotide sequence ID" value="XM_009165676.1"/>
</dbReference>
<dbReference type="AlphaFoldDB" id="A0A075A9H6"/>